<organism evidence="1 2">
    <name type="scientific">Lentinula aff. lateritia</name>
    <dbReference type="NCBI Taxonomy" id="2804960"/>
    <lineage>
        <taxon>Eukaryota</taxon>
        <taxon>Fungi</taxon>
        <taxon>Dikarya</taxon>
        <taxon>Basidiomycota</taxon>
        <taxon>Agaricomycotina</taxon>
        <taxon>Agaricomycetes</taxon>
        <taxon>Agaricomycetidae</taxon>
        <taxon>Agaricales</taxon>
        <taxon>Marasmiineae</taxon>
        <taxon>Omphalotaceae</taxon>
        <taxon>Lentinula</taxon>
    </lineage>
</organism>
<accession>A0ACC1TTV9</accession>
<sequence>MPLSRMLSAWVHPIIATVRWLTVKRPNPVVNSGSLPSVSSGSVSSISSISYESPPPLTDFRNLINFDLLPPTPPLSIPPLSEASFDPQDLYSSSVDSRLVAVVRFVGDIELADTNRDGTRLEWENHPTSHESVAETESPVTSKAASDLGTVARDVAMFALDDDSRSLEHVFVRCDTTDENKHNVYYMNGQEGHPAPQSPSPGCRDVVLSCWKTGPQFSFHGSNLQAVDSIWCEGGSSMIPLREHDPIVHQRVQRTNAPWIIDEIPREILAPKPINSTQKCFNATLDKALDGLKNPLRVLARMTNMLYGHRIQPVLPRRNRSRYPRERSPRIGLPRHAGDRNARVGAMDVTNSRSGPQDRRLSWIHLTSLDLEDLLRLSLRLFKVGALLPPKNSGLLFPAERRRLGITKPKRASTCLVSSHLLDKRISLTNTTIIVPNGTTLAQTLDSVSSSAAAASNSKPKTPIIAGSICGGVLGLAWIIGFAIYFRKRYKRKLRNEGKLPPLESKKVKEESQEKIVIPPDPAILFGRRAEEHYPRSERAEAPSAISLPPDKSPDGPSNESLNQYTSARPANSINRNEE</sequence>
<gene>
    <name evidence="1" type="ORF">F5876DRAFT_79193</name>
</gene>
<protein>
    <submittedName>
        <fullName evidence="1">Uncharacterized protein</fullName>
    </submittedName>
</protein>
<comment type="caution">
    <text evidence="1">The sequence shown here is derived from an EMBL/GenBank/DDBJ whole genome shotgun (WGS) entry which is preliminary data.</text>
</comment>
<evidence type="ECO:0000313" key="2">
    <source>
        <dbReference type="Proteomes" id="UP001163835"/>
    </source>
</evidence>
<keyword evidence="2" id="KW-1185">Reference proteome</keyword>
<evidence type="ECO:0000313" key="1">
    <source>
        <dbReference type="EMBL" id="KAJ3807974.1"/>
    </source>
</evidence>
<dbReference type="EMBL" id="MU795258">
    <property type="protein sequence ID" value="KAJ3807974.1"/>
    <property type="molecule type" value="Genomic_DNA"/>
</dbReference>
<proteinExistence type="predicted"/>
<dbReference type="Proteomes" id="UP001163835">
    <property type="component" value="Unassembled WGS sequence"/>
</dbReference>
<reference evidence="1" key="1">
    <citation type="submission" date="2022-09" db="EMBL/GenBank/DDBJ databases">
        <title>A Global Phylogenomic Analysis of the Shiitake Genus Lentinula.</title>
        <authorList>
            <consortium name="DOE Joint Genome Institute"/>
            <person name="Sierra-Patev S."/>
            <person name="Min B."/>
            <person name="Naranjo-Ortiz M."/>
            <person name="Looney B."/>
            <person name="Konkel Z."/>
            <person name="Slot J.C."/>
            <person name="Sakamoto Y."/>
            <person name="Steenwyk J.L."/>
            <person name="Rokas A."/>
            <person name="Carro J."/>
            <person name="Camarero S."/>
            <person name="Ferreira P."/>
            <person name="Molpeceres G."/>
            <person name="Ruiz-Duenas F.J."/>
            <person name="Serrano A."/>
            <person name="Henrissat B."/>
            <person name="Drula E."/>
            <person name="Hughes K.W."/>
            <person name="Mata J.L."/>
            <person name="Ishikawa N.K."/>
            <person name="Vargas-Isla R."/>
            <person name="Ushijima S."/>
            <person name="Smith C.A."/>
            <person name="Ahrendt S."/>
            <person name="Andreopoulos W."/>
            <person name="He G."/>
            <person name="Labutti K."/>
            <person name="Lipzen A."/>
            <person name="Ng V."/>
            <person name="Riley R."/>
            <person name="Sandor L."/>
            <person name="Barry K."/>
            <person name="Martinez A.T."/>
            <person name="Xiao Y."/>
            <person name="Gibbons J.G."/>
            <person name="Terashima K."/>
            <person name="Grigoriev I.V."/>
            <person name="Hibbett D.S."/>
        </authorList>
    </citation>
    <scope>NUCLEOTIDE SEQUENCE</scope>
    <source>
        <strain evidence="1">TMI1499</strain>
    </source>
</reference>
<name>A0ACC1TTV9_9AGAR</name>